<name>R8QJM4_BACCE</name>
<comment type="caution">
    <text evidence="7">The sequence shown here is derived from an EMBL/GenBank/DDBJ whole genome shotgun (WGS) entry which is preliminary data.</text>
</comment>
<dbReference type="GO" id="GO:0005576">
    <property type="term" value="C:extracellular region"/>
    <property type="evidence" value="ECO:0007669"/>
    <property type="project" value="UniProtKB-SubCell"/>
</dbReference>
<dbReference type="InterPro" id="IPR001492">
    <property type="entry name" value="Flagellin"/>
</dbReference>
<dbReference type="InterPro" id="IPR046358">
    <property type="entry name" value="Flagellin_C"/>
</dbReference>
<dbReference type="EMBL" id="AHEZ01000041">
    <property type="protein sequence ID" value="EOP71296.1"/>
    <property type="molecule type" value="Genomic_DNA"/>
</dbReference>
<dbReference type="PANTHER" id="PTHR42792">
    <property type="entry name" value="FLAGELLIN"/>
    <property type="match status" value="1"/>
</dbReference>
<evidence type="ECO:0000256" key="2">
    <source>
        <dbReference type="ARBA" id="ARBA00020110"/>
    </source>
</evidence>
<dbReference type="PATRIC" id="fig|1053231.3.peg.1886"/>
<organism evidence="7 8">
    <name type="scientific">Bacillus cereus VD118</name>
    <dbReference type="NCBI Taxonomy" id="1053231"/>
    <lineage>
        <taxon>Bacteria</taxon>
        <taxon>Bacillati</taxon>
        <taxon>Bacillota</taxon>
        <taxon>Bacilli</taxon>
        <taxon>Bacillales</taxon>
        <taxon>Bacillaceae</taxon>
        <taxon>Bacillus</taxon>
        <taxon>Bacillus cereus group</taxon>
    </lineage>
</organism>
<comment type="similarity">
    <text evidence="1 4">Belongs to the bacterial flagellin family.</text>
</comment>
<dbReference type="GO" id="GO:0009288">
    <property type="term" value="C:bacterial-type flagellum"/>
    <property type="evidence" value="ECO:0007669"/>
    <property type="project" value="UniProtKB-SubCell"/>
</dbReference>
<evidence type="ECO:0000259" key="5">
    <source>
        <dbReference type="Pfam" id="PF00669"/>
    </source>
</evidence>
<proteinExistence type="inferred from homology"/>
<sequence>MRINTNINSMRTQEYMRQNQAKMSNAMDRLSSGKRINNASDDAAGLAIATRMRARESGLGVAANNTQDGMALIRTADSAMNSVSNILLRMRDLANQSANGTNTDKNQAALQKEFGELQKQIDYIAGNTQFNDKNLLDGSNKSIDIQTLDSADQSKQISIDLKAATLAALGIQDLTVGATENKLSKATISARDALDNATNEVTAANTKFTTAETALNDGANSASKTLVTDINNTKGLAINNAIAKEYIEAKAALAKDSSNVNLQNKFTTAETALNDGANSASKTLVTNYETAISTAKNDAIAKAYLDTKETLDTKTAIADARQVEYNAAQAESNKDTKSANLVTTYENAKTAATNNTVANDYLKAKTAYEANKNDVSLKSAFESAKSTLDLPANNAAKALVETYENAKTAATEEKSLVAVEKIDEALKTIADNRATLGATLNRLDFNVNNLKSQSASMASAASQIEDADMAKEMSEMTKFKILNEAGISMLSQANQTPQMVSKLLQ</sequence>
<evidence type="ECO:0000259" key="6">
    <source>
        <dbReference type="Pfam" id="PF00700"/>
    </source>
</evidence>
<feature type="domain" description="Flagellin C-terminal" evidence="6">
    <location>
        <begin position="420"/>
        <end position="504"/>
    </location>
</feature>
<dbReference type="Gene3D" id="6.10.10.10">
    <property type="entry name" value="Flagellar export chaperone, C-terminal domain"/>
    <property type="match status" value="1"/>
</dbReference>
<dbReference type="AlphaFoldDB" id="R8QJM4"/>
<dbReference type="PANTHER" id="PTHR42792:SF2">
    <property type="entry name" value="FLAGELLIN"/>
    <property type="match status" value="1"/>
</dbReference>
<comment type="subcellular location">
    <subcellularLocation>
        <location evidence="4">Secreted</location>
    </subcellularLocation>
    <subcellularLocation>
        <location evidence="4">Bacterial flagellum</location>
    </subcellularLocation>
</comment>
<evidence type="ECO:0000313" key="8">
    <source>
        <dbReference type="Proteomes" id="UP000014019"/>
    </source>
</evidence>
<keyword evidence="4" id="KW-0964">Secreted</keyword>
<dbReference type="InterPro" id="IPR001029">
    <property type="entry name" value="Flagellin_N"/>
</dbReference>
<dbReference type="InterPro" id="IPR042187">
    <property type="entry name" value="Flagellin_C_sub2"/>
</dbReference>
<evidence type="ECO:0000256" key="1">
    <source>
        <dbReference type="ARBA" id="ARBA00005709"/>
    </source>
</evidence>
<dbReference type="NCBIfam" id="NF009450">
    <property type="entry name" value="PRK12808.1"/>
    <property type="match status" value="3"/>
</dbReference>
<evidence type="ECO:0000256" key="4">
    <source>
        <dbReference type="RuleBase" id="RU362073"/>
    </source>
</evidence>
<dbReference type="PRINTS" id="PR00207">
    <property type="entry name" value="FLAGELLIN"/>
</dbReference>
<dbReference type="Proteomes" id="UP000014019">
    <property type="component" value="Unassembled WGS sequence"/>
</dbReference>
<protein>
    <recommendedName>
        <fullName evidence="2 4">Flagellin</fullName>
    </recommendedName>
</protein>
<gene>
    <name evidence="7" type="ORF">IIQ_00677</name>
</gene>
<dbReference type="Pfam" id="PF00700">
    <property type="entry name" value="Flagellin_C"/>
    <property type="match status" value="1"/>
</dbReference>
<dbReference type="Gene3D" id="2.30.220.10">
    <property type="entry name" value="f41 fragment of flagellin, C-terminal domain"/>
    <property type="match status" value="1"/>
</dbReference>
<dbReference type="GO" id="GO:0005198">
    <property type="term" value="F:structural molecule activity"/>
    <property type="evidence" value="ECO:0007669"/>
    <property type="project" value="UniProtKB-UniRule"/>
</dbReference>
<dbReference type="HOGENOM" id="CLU_011142_7_1_9"/>
<comment type="function">
    <text evidence="4">Flagellin is the subunit protein which polymerizes to form the filaments of bacterial flagella.</text>
</comment>
<feature type="domain" description="Flagellin N-terminal" evidence="5">
    <location>
        <begin position="3"/>
        <end position="140"/>
    </location>
</feature>
<reference evidence="7 8" key="1">
    <citation type="submission" date="2012-12" db="EMBL/GenBank/DDBJ databases">
        <title>The Genome Sequence of Bacillus cereus VD118.</title>
        <authorList>
            <consortium name="The Broad Institute Genome Sequencing Platform"/>
            <consortium name="The Broad Institute Genome Sequencing Center for Infectious Disease"/>
            <person name="Feldgarden M."/>
            <person name="Van der Auwera G.A."/>
            <person name="Mahillon J."/>
            <person name="Duprez V."/>
            <person name="Timmery S."/>
            <person name="Mattelet C."/>
            <person name="Dierick K."/>
            <person name="Sun M."/>
            <person name="Yu Z."/>
            <person name="Zhu L."/>
            <person name="Hu X."/>
            <person name="Shank E.B."/>
            <person name="Swiecicka I."/>
            <person name="Hansen B.M."/>
            <person name="Andrup L."/>
            <person name="Walker B."/>
            <person name="Young S.K."/>
            <person name="Zeng Q."/>
            <person name="Gargeya S."/>
            <person name="Fitzgerald M."/>
            <person name="Haas B."/>
            <person name="Abouelleil A."/>
            <person name="Alvarado L."/>
            <person name="Arachchi H.M."/>
            <person name="Berlin A.M."/>
            <person name="Chapman S.B."/>
            <person name="Dewar J."/>
            <person name="Goldberg J."/>
            <person name="Griggs A."/>
            <person name="Gujja S."/>
            <person name="Hansen M."/>
            <person name="Howarth C."/>
            <person name="Imamovic A."/>
            <person name="Larimer J."/>
            <person name="McCowan C."/>
            <person name="Murphy C."/>
            <person name="Neiman D."/>
            <person name="Pearson M."/>
            <person name="Priest M."/>
            <person name="Roberts A."/>
            <person name="Saif S."/>
            <person name="Shea T."/>
            <person name="Sisk P."/>
            <person name="Sykes S."/>
            <person name="Wortman J."/>
            <person name="Nusbaum C."/>
            <person name="Birren B."/>
        </authorList>
    </citation>
    <scope>NUCLEOTIDE SEQUENCE [LARGE SCALE GENOMIC DNA]</scope>
    <source>
        <strain evidence="7 8">VD118</strain>
    </source>
</reference>
<dbReference type="SUPFAM" id="SSF64518">
    <property type="entry name" value="Phase 1 flagellin"/>
    <property type="match status" value="1"/>
</dbReference>
<accession>R8QJM4</accession>
<keyword evidence="3 4" id="KW-0975">Bacterial flagellum</keyword>
<dbReference type="Pfam" id="PF00669">
    <property type="entry name" value="Flagellin_N"/>
    <property type="match status" value="1"/>
</dbReference>
<dbReference type="RefSeq" id="WP_016104418.1">
    <property type="nucleotide sequence ID" value="NZ_KB976798.1"/>
</dbReference>
<dbReference type="Gene3D" id="1.20.1330.10">
    <property type="entry name" value="f41 fragment of flagellin, N-terminal domain"/>
    <property type="match status" value="1"/>
</dbReference>
<evidence type="ECO:0000256" key="3">
    <source>
        <dbReference type="ARBA" id="ARBA00023143"/>
    </source>
</evidence>
<evidence type="ECO:0000313" key="7">
    <source>
        <dbReference type="EMBL" id="EOP71296.1"/>
    </source>
</evidence>
<dbReference type="Gene3D" id="2.170.280.10">
    <property type="entry name" value="f41 fragment of flagellin, middle domain"/>
    <property type="match status" value="1"/>
</dbReference>